<dbReference type="AlphaFoldDB" id="A0A397Q643"/>
<dbReference type="NCBIfam" id="TIGR02734">
    <property type="entry name" value="crtI_fam"/>
    <property type="match status" value="1"/>
</dbReference>
<evidence type="ECO:0000313" key="9">
    <source>
        <dbReference type="Proteomes" id="UP000266273"/>
    </source>
</evidence>
<dbReference type="Proteomes" id="UP000266273">
    <property type="component" value="Unassembled WGS sequence"/>
</dbReference>
<dbReference type="InterPro" id="IPR002937">
    <property type="entry name" value="Amino_oxidase"/>
</dbReference>
<dbReference type="Pfam" id="PF01593">
    <property type="entry name" value="Amino_oxidase"/>
    <property type="match status" value="1"/>
</dbReference>
<keyword evidence="3 5" id="KW-0125">Carotenoid biosynthesis</keyword>
<organism evidence="8 9">
    <name type="scientific">Dichotomicrobium thermohalophilum</name>
    <dbReference type="NCBI Taxonomy" id="933063"/>
    <lineage>
        <taxon>Bacteria</taxon>
        <taxon>Pseudomonadati</taxon>
        <taxon>Pseudomonadota</taxon>
        <taxon>Alphaproteobacteria</taxon>
        <taxon>Hyphomicrobiales</taxon>
        <taxon>Hyphomicrobiaceae</taxon>
        <taxon>Dichotomicrobium</taxon>
    </lineage>
</organism>
<keyword evidence="6" id="KW-0472">Membrane</keyword>
<name>A0A397Q643_9HYPH</name>
<sequence>MSADEIVIVGAGIGGLSAALLLAAKGRPVTVVERAQEPGGKLAEAAVGNARIDSGPTVFTLRRVFEEIFAAAGEDLDAYVTTTPANILARHAWSEREQLDLFADHRRSVEAIGQFAGKAEARRYQAFCAEATRIYRTLEHSFIQQPQPSFPGMIGRIGWRNTSDLLRLNPYVSLWKALGKYFHDERLRQLFGRYATYCGSSPFQAPATLMLIAHVELDGVWMIEGGMKRLAEALQTAAERHGAVFRFGEEVREIVVEKGRASGVALKSGERLRAGSVLVNADSGALGHGILGREASAAAPRVPIRQRSLSAVTLSMLARTDGFPLVRHNVFFCRNYEAEFRDIFQRARVPTEPTTYVCAQDRDDSASINGDGSERMLCIINAPPTGDRHTMSEEEIDQCKERTFSLLARCGLSVRSEPEAIAVSTPAHFEKRFPGTGGAIYGAASHGWRASFNRPGCRTKIPGLYLAGGSVHPGPGVPMVAMSGQMAADCILSDSASTGRSYRAVTPGGTSTR</sequence>
<dbReference type="PANTHER" id="PTHR43734:SF7">
    <property type="entry name" value="4,4'-DIAPONEUROSPORENE OXYGENASE"/>
    <property type="match status" value="1"/>
</dbReference>
<keyword evidence="9" id="KW-1185">Reference proteome</keyword>
<evidence type="ECO:0000256" key="3">
    <source>
        <dbReference type="ARBA" id="ARBA00022746"/>
    </source>
</evidence>
<feature type="domain" description="Amine oxidase" evidence="7">
    <location>
        <begin position="13"/>
        <end position="492"/>
    </location>
</feature>
<keyword evidence="6" id="KW-1133">Transmembrane helix</keyword>
<evidence type="ECO:0000256" key="4">
    <source>
        <dbReference type="ARBA" id="ARBA00023002"/>
    </source>
</evidence>
<dbReference type="GO" id="GO:0016117">
    <property type="term" value="P:carotenoid biosynthetic process"/>
    <property type="evidence" value="ECO:0007669"/>
    <property type="project" value="UniProtKB-KW"/>
</dbReference>
<feature type="transmembrane region" description="Helical" evidence="6">
    <location>
        <begin position="6"/>
        <end position="24"/>
    </location>
</feature>
<dbReference type="Gene3D" id="3.50.50.60">
    <property type="entry name" value="FAD/NAD(P)-binding domain"/>
    <property type="match status" value="2"/>
</dbReference>
<comment type="similarity">
    <text evidence="2 5">Belongs to the carotenoid/retinoid oxidoreductase family.</text>
</comment>
<proteinExistence type="inferred from homology"/>
<gene>
    <name evidence="8" type="ORF">BXY53_1845</name>
</gene>
<dbReference type="RefSeq" id="WP_119061501.1">
    <property type="nucleotide sequence ID" value="NZ_QXDF01000001.1"/>
</dbReference>
<evidence type="ECO:0000256" key="5">
    <source>
        <dbReference type="RuleBase" id="RU362075"/>
    </source>
</evidence>
<dbReference type="OrthoDB" id="9774675at2"/>
<dbReference type="InterPro" id="IPR054841">
    <property type="entry name" value="carotdesatCrtD"/>
</dbReference>
<evidence type="ECO:0000256" key="6">
    <source>
        <dbReference type="SAM" id="Phobius"/>
    </source>
</evidence>
<comment type="caution">
    <text evidence="8">The sequence shown here is derived from an EMBL/GenBank/DDBJ whole genome shotgun (WGS) entry which is preliminary data.</text>
</comment>
<evidence type="ECO:0000256" key="1">
    <source>
        <dbReference type="ARBA" id="ARBA00004829"/>
    </source>
</evidence>
<dbReference type="SUPFAM" id="SSF51905">
    <property type="entry name" value="FAD/NAD(P)-binding domain"/>
    <property type="match status" value="1"/>
</dbReference>
<reference evidence="8 9" key="1">
    <citation type="submission" date="2018-08" db="EMBL/GenBank/DDBJ databases">
        <title>Genomic Encyclopedia of Archaeal and Bacterial Type Strains, Phase II (KMG-II): from individual species to whole genera.</title>
        <authorList>
            <person name="Goeker M."/>
        </authorList>
    </citation>
    <scope>NUCLEOTIDE SEQUENCE [LARGE SCALE GENOMIC DNA]</scope>
    <source>
        <strain evidence="8 9">DSM 5002</strain>
    </source>
</reference>
<evidence type="ECO:0000313" key="8">
    <source>
        <dbReference type="EMBL" id="RIA56736.1"/>
    </source>
</evidence>
<dbReference type="NCBIfam" id="NF045637">
    <property type="entry name" value="carotdesatCrtDProt"/>
    <property type="match status" value="1"/>
</dbReference>
<keyword evidence="4 5" id="KW-0560">Oxidoreductase</keyword>
<dbReference type="GO" id="GO:0016491">
    <property type="term" value="F:oxidoreductase activity"/>
    <property type="evidence" value="ECO:0007669"/>
    <property type="project" value="UniProtKB-KW"/>
</dbReference>
<dbReference type="InterPro" id="IPR036188">
    <property type="entry name" value="FAD/NAD-bd_sf"/>
</dbReference>
<comment type="pathway">
    <text evidence="1 5">Carotenoid biosynthesis.</text>
</comment>
<evidence type="ECO:0000256" key="2">
    <source>
        <dbReference type="ARBA" id="ARBA00006046"/>
    </source>
</evidence>
<dbReference type="EMBL" id="QXDF01000001">
    <property type="protein sequence ID" value="RIA56736.1"/>
    <property type="molecule type" value="Genomic_DNA"/>
</dbReference>
<dbReference type="InterPro" id="IPR014105">
    <property type="entry name" value="Carotenoid/retinoid_OxRdtase"/>
</dbReference>
<accession>A0A397Q643</accession>
<keyword evidence="6" id="KW-0812">Transmembrane</keyword>
<protein>
    <submittedName>
        <fullName evidence="8">1-hydroxycarotenoid 3,4-desaturase</fullName>
    </submittedName>
</protein>
<evidence type="ECO:0000259" key="7">
    <source>
        <dbReference type="Pfam" id="PF01593"/>
    </source>
</evidence>
<dbReference type="PANTHER" id="PTHR43734">
    <property type="entry name" value="PHYTOENE DESATURASE"/>
    <property type="match status" value="1"/>
</dbReference>